<proteinExistence type="predicted"/>
<evidence type="ECO:0000313" key="2">
    <source>
        <dbReference type="EMBL" id="SEH07458.1"/>
    </source>
</evidence>
<keyword evidence="1" id="KW-0732">Signal</keyword>
<dbReference type="Gene3D" id="3.30.450.20">
    <property type="entry name" value="PAS domain"/>
    <property type="match status" value="1"/>
</dbReference>
<dbReference type="RefSeq" id="WP_146066811.1">
    <property type="nucleotide sequence ID" value="NZ_FMSV02000531.1"/>
</dbReference>
<dbReference type="SUPFAM" id="SSF103190">
    <property type="entry name" value="Sensory domain-like"/>
    <property type="match status" value="1"/>
</dbReference>
<feature type="signal peptide" evidence="1">
    <location>
        <begin position="1"/>
        <end position="24"/>
    </location>
</feature>
<gene>
    <name evidence="2" type="ORF">MBHS_03333</name>
</gene>
<reference evidence="2 3" key="1">
    <citation type="submission" date="2016-10" db="EMBL/GenBank/DDBJ databases">
        <authorList>
            <person name="de Groot N.N."/>
        </authorList>
    </citation>
    <scope>NUCLEOTIDE SEQUENCE [LARGE SCALE GENOMIC DNA]</scope>
    <source>
        <strain evidence="2">MBHS1</strain>
    </source>
</reference>
<dbReference type="AlphaFoldDB" id="A0A1H6FBJ9"/>
<feature type="chain" id="PRO_5014848029" description="Cache domain-containing protein" evidence="1">
    <location>
        <begin position="25"/>
        <end position="189"/>
    </location>
</feature>
<organism evidence="2 3">
    <name type="scientific">Candidatus Venteria ishoeyi</name>
    <dbReference type="NCBI Taxonomy" id="1899563"/>
    <lineage>
        <taxon>Bacteria</taxon>
        <taxon>Pseudomonadati</taxon>
        <taxon>Pseudomonadota</taxon>
        <taxon>Gammaproteobacteria</taxon>
        <taxon>Thiotrichales</taxon>
        <taxon>Thiotrichaceae</taxon>
        <taxon>Venteria</taxon>
    </lineage>
</organism>
<dbReference type="EMBL" id="FMSV02000531">
    <property type="protein sequence ID" value="SEH07458.1"/>
    <property type="molecule type" value="Genomic_DNA"/>
</dbReference>
<keyword evidence="3" id="KW-1185">Reference proteome</keyword>
<dbReference type="Proteomes" id="UP000236724">
    <property type="component" value="Unassembled WGS sequence"/>
</dbReference>
<evidence type="ECO:0000313" key="3">
    <source>
        <dbReference type="Proteomes" id="UP000236724"/>
    </source>
</evidence>
<accession>A0A1H6FBJ9</accession>
<evidence type="ECO:0008006" key="4">
    <source>
        <dbReference type="Google" id="ProtNLM"/>
    </source>
</evidence>
<evidence type="ECO:0000256" key="1">
    <source>
        <dbReference type="SAM" id="SignalP"/>
    </source>
</evidence>
<protein>
    <recommendedName>
        <fullName evidence="4">Cache domain-containing protein</fullName>
    </recommendedName>
</protein>
<dbReference type="OrthoDB" id="195732at2"/>
<dbReference type="CDD" id="cd18773">
    <property type="entry name" value="PDC1_HK_sensor"/>
    <property type="match status" value="1"/>
</dbReference>
<sequence>MRHSIPMKLAWGVLLFLCTNSAWANETPKAMRVFTERYLQETAKHETFVLAVQTQNTLQTSLTSIKQQDTTWRNTPGIDSFMWDLMRNDCALILFNLQQIYPFISEAFVMDQQGALVCLTYKTTDYWQGDEAKFTESYRNGQGAIYYSDAKYDLSTDEIMIQISVPVMSETDAIGVIMFGISLDRWERR</sequence>
<name>A0A1H6FBJ9_9GAMM</name>
<dbReference type="InterPro" id="IPR029151">
    <property type="entry name" value="Sensor-like_sf"/>
</dbReference>